<evidence type="ECO:0000256" key="2">
    <source>
        <dbReference type="SAM" id="MobiDB-lite"/>
    </source>
</evidence>
<dbReference type="Proteomes" id="UP000251314">
    <property type="component" value="Unassembled WGS sequence"/>
</dbReference>
<keyword evidence="1" id="KW-0175">Coiled coil</keyword>
<dbReference type="CDD" id="cd14686">
    <property type="entry name" value="bZIP"/>
    <property type="match status" value="1"/>
</dbReference>
<dbReference type="Proteomes" id="UP000760860">
    <property type="component" value="Unassembled WGS sequence"/>
</dbReference>
<feature type="region of interest" description="Disordered" evidence="2">
    <location>
        <begin position="51"/>
        <end position="72"/>
    </location>
</feature>
<feature type="compositionally biased region" description="Low complexity" evidence="2">
    <location>
        <begin position="52"/>
        <end position="63"/>
    </location>
</feature>
<reference evidence="5" key="2">
    <citation type="submission" date="2018-05" db="EMBL/GenBank/DDBJ databases">
        <title>Effector identification in a new, highly contiguous assembly of the strawberry crown rot pathogen Phytophthora cactorum.</title>
        <authorList>
            <person name="Armitage A.D."/>
            <person name="Nellist C.F."/>
            <person name="Bates H."/>
            <person name="Vickerstaff R.J."/>
            <person name="Harrison R.J."/>
        </authorList>
    </citation>
    <scope>NUCLEOTIDE SEQUENCE</scope>
    <source>
        <strain evidence="3">4032</strain>
        <strain evidence="4">4040</strain>
        <strain evidence="5">P421</strain>
    </source>
</reference>
<dbReference type="EMBL" id="RCMK01000185">
    <property type="protein sequence ID" value="KAG2945348.1"/>
    <property type="molecule type" value="Genomic_DNA"/>
</dbReference>
<dbReference type="Proteomes" id="UP000774804">
    <property type="component" value="Unassembled WGS sequence"/>
</dbReference>
<comment type="caution">
    <text evidence="7">The sequence shown here is derived from an EMBL/GenBank/DDBJ whole genome shotgun (WGS) entry which is preliminary data.</text>
</comment>
<evidence type="ECO:0000313" key="6">
    <source>
        <dbReference type="EMBL" id="KAG6951304.1"/>
    </source>
</evidence>
<evidence type="ECO:0000313" key="8">
    <source>
        <dbReference type="Proteomes" id="UP000251314"/>
    </source>
</evidence>
<dbReference type="PANTHER" id="PTHR35796:SF3">
    <property type="entry name" value="BHLH DOMAIN-CONTAINING PROTEIN"/>
    <property type="match status" value="1"/>
</dbReference>
<reference evidence="7 8" key="1">
    <citation type="submission" date="2018-01" db="EMBL/GenBank/DDBJ databases">
        <title>Draft genome of the strawberry crown rot pathogen Phytophthora cactorum.</title>
        <authorList>
            <person name="Armitage A.D."/>
            <person name="Lysoe E."/>
            <person name="Nellist C.F."/>
            <person name="Harrison R.J."/>
            <person name="Brurberg M.B."/>
        </authorList>
    </citation>
    <scope>NUCLEOTIDE SEQUENCE [LARGE SCALE GENOMIC DNA]</scope>
    <source>
        <strain evidence="7 8">10300</strain>
    </source>
</reference>
<proteinExistence type="predicted"/>
<reference evidence="6" key="3">
    <citation type="submission" date="2021-01" db="EMBL/GenBank/DDBJ databases">
        <title>Phytophthora aleatoria, a newly-described species from Pinus radiata is distinct from Phytophthora cactorum isolates based on comparative genomics.</title>
        <authorList>
            <person name="Mcdougal R."/>
            <person name="Panda P."/>
            <person name="Williams N."/>
            <person name="Studholme D.J."/>
        </authorList>
    </citation>
    <scope>NUCLEOTIDE SEQUENCE</scope>
    <source>
        <strain evidence="6">NZFS 3830</strain>
    </source>
</reference>
<sequence length="420" mass="47177">MLSDVEEDFLLDESSVLAFLVDCEMENEAVVQPTVFSTSMPTQCDALTATWSDSSSSVSSPDKAPAKKSWRQRRKDEVLSLREVVKQLSAELERLKIAGGVHSTLPNALKTAPKFVLKAQAGHKTEASMMWEQIAGRQSMLRLSSEEENTKLREAVTRHLQQAKSLQRAIKRKLKEDMMSSSLDFIKRNRLNARGIAPPLDNKEVFDKLLAGIDSVYQGVDAFFEDTGMHTLSCPGRRNNTAISRVSKGVFVEFLDSYALPFDVRQTTKAIWTPEEDRSGHDNLYFLQSFTAGNNTQMRSMAFAFSMEGVDFRVVMRAVTRKYIENGRTVFIKRTLIQPIYGEMSISLIETSRQVLKRGDLSAVGPTTVMQTHREATIHGDLTVLDPTKYPSVDIGVKNWESSISRYNNGVEDQLIRAMS</sequence>
<dbReference type="STRING" id="29920.A0A329RHY9"/>
<evidence type="ECO:0000313" key="3">
    <source>
        <dbReference type="EMBL" id="KAG2909589.1"/>
    </source>
</evidence>
<evidence type="ECO:0000256" key="1">
    <source>
        <dbReference type="SAM" id="Coils"/>
    </source>
</evidence>
<accession>A0A329RHY9</accession>
<evidence type="ECO:0000313" key="4">
    <source>
        <dbReference type="EMBL" id="KAG2945348.1"/>
    </source>
</evidence>
<dbReference type="EMBL" id="MJFZ01001080">
    <property type="protein sequence ID" value="RAW23336.1"/>
    <property type="molecule type" value="Genomic_DNA"/>
</dbReference>
<dbReference type="EMBL" id="RCMI01000465">
    <property type="protein sequence ID" value="KAG2909589.1"/>
    <property type="molecule type" value="Genomic_DNA"/>
</dbReference>
<evidence type="ECO:0000313" key="5">
    <source>
        <dbReference type="EMBL" id="KAG3210958.1"/>
    </source>
</evidence>
<dbReference type="PANTHER" id="PTHR35796">
    <property type="entry name" value="HYPOTHETICAL CYTOSOLIC PROTEIN"/>
    <property type="match status" value="1"/>
</dbReference>
<dbReference type="Proteomes" id="UP000688947">
    <property type="component" value="Unassembled WGS sequence"/>
</dbReference>
<dbReference type="EMBL" id="JAENGZ010001029">
    <property type="protein sequence ID" value="KAG6951304.1"/>
    <property type="molecule type" value="Genomic_DNA"/>
</dbReference>
<name>A0A329RHY9_9STRA</name>
<dbReference type="Proteomes" id="UP000736787">
    <property type="component" value="Unassembled WGS sequence"/>
</dbReference>
<dbReference type="OrthoDB" id="127646at2759"/>
<gene>
    <name evidence="6" type="ORF">JG687_00013708</name>
    <name evidence="7" type="ORF">PC110_g20228</name>
    <name evidence="3" type="ORF">PC115_g13214</name>
    <name evidence="4" type="ORF">PC117_g8511</name>
    <name evidence="5" type="ORF">PC129_g18055</name>
</gene>
<dbReference type="EMBL" id="RCMV01001016">
    <property type="protein sequence ID" value="KAG3210958.1"/>
    <property type="molecule type" value="Genomic_DNA"/>
</dbReference>
<dbReference type="AlphaFoldDB" id="A0A329RHY9"/>
<keyword evidence="8" id="KW-1185">Reference proteome</keyword>
<evidence type="ECO:0000313" key="7">
    <source>
        <dbReference type="EMBL" id="RAW23336.1"/>
    </source>
</evidence>
<feature type="coiled-coil region" evidence="1">
    <location>
        <begin position="149"/>
        <end position="176"/>
    </location>
</feature>
<protein>
    <submittedName>
        <fullName evidence="7">Uncharacterized protein</fullName>
    </submittedName>
</protein>
<dbReference type="VEuPathDB" id="FungiDB:PC110_g20228"/>
<organism evidence="7 8">
    <name type="scientific">Phytophthora cactorum</name>
    <dbReference type="NCBI Taxonomy" id="29920"/>
    <lineage>
        <taxon>Eukaryota</taxon>
        <taxon>Sar</taxon>
        <taxon>Stramenopiles</taxon>
        <taxon>Oomycota</taxon>
        <taxon>Peronosporomycetes</taxon>
        <taxon>Peronosporales</taxon>
        <taxon>Peronosporaceae</taxon>
        <taxon>Phytophthora</taxon>
    </lineage>
</organism>